<reference evidence="3 4" key="1">
    <citation type="journal article" date="2016" name="Nat. Commun.">
        <title>Thousands of microbial genomes shed light on interconnected biogeochemical processes in an aquifer system.</title>
        <authorList>
            <person name="Anantharaman K."/>
            <person name="Brown C.T."/>
            <person name="Hug L.A."/>
            <person name="Sharon I."/>
            <person name="Castelle C.J."/>
            <person name="Probst A.J."/>
            <person name="Thomas B.C."/>
            <person name="Singh A."/>
            <person name="Wilkins M.J."/>
            <person name="Karaoz U."/>
            <person name="Brodie E.L."/>
            <person name="Williams K.H."/>
            <person name="Hubbard S.S."/>
            <person name="Banfield J.F."/>
        </authorList>
    </citation>
    <scope>NUCLEOTIDE SEQUENCE [LARGE SCALE GENOMIC DNA]</scope>
</reference>
<sequence>MAIPKFKPLANAGEGTKKVAKPILMVIIAILLGAFGLEATNNDWDIGKILTGTPVSEAEILRDEKGNLKQDAAGNFITRIMRDKEGNIVKDNSSGGKYTDEYNCDDFTTQPEAQKFYDKAGGVSQDTNRLDGDKDGIACESLPQGAQ</sequence>
<comment type="caution">
    <text evidence="3">The sequence shown here is derived from an EMBL/GenBank/DDBJ whole genome shotgun (WGS) entry which is preliminary data.</text>
</comment>
<dbReference type="AlphaFoldDB" id="A0A1F6BEI9"/>
<evidence type="ECO:0000313" key="3">
    <source>
        <dbReference type="EMBL" id="OGG34937.1"/>
    </source>
</evidence>
<dbReference type="EMBL" id="MFKE01000019">
    <property type="protein sequence ID" value="OGG34937.1"/>
    <property type="molecule type" value="Genomic_DNA"/>
</dbReference>
<protein>
    <recommendedName>
        <fullName evidence="2">Excalibur calcium-binding domain-containing protein</fullName>
    </recommendedName>
</protein>
<accession>A0A1F6BEI9</accession>
<feature type="compositionally biased region" description="Basic and acidic residues" evidence="1">
    <location>
        <begin position="128"/>
        <end position="137"/>
    </location>
</feature>
<gene>
    <name evidence="3" type="ORF">A2363_01810</name>
</gene>
<name>A0A1F6BEI9_9BACT</name>
<evidence type="ECO:0000259" key="2">
    <source>
        <dbReference type="Pfam" id="PF05901"/>
    </source>
</evidence>
<evidence type="ECO:0000313" key="4">
    <source>
        <dbReference type="Proteomes" id="UP000176186"/>
    </source>
</evidence>
<dbReference type="Pfam" id="PF05901">
    <property type="entry name" value="Excalibur"/>
    <property type="match status" value="1"/>
</dbReference>
<evidence type="ECO:0000256" key="1">
    <source>
        <dbReference type="SAM" id="MobiDB-lite"/>
    </source>
</evidence>
<dbReference type="STRING" id="1798401.A2363_01810"/>
<proteinExistence type="predicted"/>
<dbReference type="InterPro" id="IPR008613">
    <property type="entry name" value="Excalibur_Ca-bd_domain"/>
</dbReference>
<dbReference type="Proteomes" id="UP000176186">
    <property type="component" value="Unassembled WGS sequence"/>
</dbReference>
<organism evidence="3 4">
    <name type="scientific">Candidatus Gottesmanbacteria bacterium RIFOXYB1_FULL_47_11</name>
    <dbReference type="NCBI Taxonomy" id="1798401"/>
    <lineage>
        <taxon>Bacteria</taxon>
        <taxon>Candidatus Gottesmaniibacteriota</taxon>
    </lineage>
</organism>
<feature type="domain" description="Excalibur calcium-binding" evidence="2">
    <location>
        <begin position="102"/>
        <end position="140"/>
    </location>
</feature>
<feature type="region of interest" description="Disordered" evidence="1">
    <location>
        <begin position="118"/>
        <end position="147"/>
    </location>
</feature>